<accession>A0A437RLY3</accession>
<name>A0A437RLY3_9BURK</name>
<dbReference type="Pfam" id="PF16732">
    <property type="entry name" value="ComP_DUS"/>
    <property type="match status" value="1"/>
</dbReference>
<evidence type="ECO:0000313" key="2">
    <source>
        <dbReference type="Proteomes" id="UP000285575"/>
    </source>
</evidence>
<keyword evidence="2" id="KW-1185">Reference proteome</keyword>
<dbReference type="Gene3D" id="3.30.700.10">
    <property type="entry name" value="Glycoprotein, Type 4 Pilin"/>
    <property type="match status" value="1"/>
</dbReference>
<dbReference type="GO" id="GO:0043683">
    <property type="term" value="P:type IV pilus assembly"/>
    <property type="evidence" value="ECO:0007669"/>
    <property type="project" value="InterPro"/>
</dbReference>
<organism evidence="1 2">
    <name type="scientific">Rubrivivax rivuli</name>
    <dbReference type="NCBI Taxonomy" id="1862385"/>
    <lineage>
        <taxon>Bacteria</taxon>
        <taxon>Pseudomonadati</taxon>
        <taxon>Pseudomonadota</taxon>
        <taxon>Betaproteobacteria</taxon>
        <taxon>Burkholderiales</taxon>
        <taxon>Sphaerotilaceae</taxon>
        <taxon>Rubrivivax</taxon>
    </lineage>
</organism>
<comment type="caution">
    <text evidence="1">The sequence shown here is derived from an EMBL/GenBank/DDBJ whole genome shotgun (WGS) entry which is preliminary data.</text>
</comment>
<proteinExistence type="predicted"/>
<dbReference type="Proteomes" id="UP000285575">
    <property type="component" value="Unassembled WGS sequence"/>
</dbReference>
<dbReference type="InterPro" id="IPR045584">
    <property type="entry name" value="Pilin-like"/>
</dbReference>
<dbReference type="OrthoDB" id="8592370at2"/>
<reference evidence="1 2" key="1">
    <citation type="submission" date="2019-01" db="EMBL/GenBank/DDBJ databases">
        <authorList>
            <person name="Chen W.-M."/>
        </authorList>
    </citation>
    <scope>NUCLEOTIDE SEQUENCE [LARGE SCALE GENOMIC DNA]</scope>
    <source>
        <strain evidence="1 2">KYPY4</strain>
    </source>
</reference>
<gene>
    <name evidence="1" type="ORF">EOE66_06695</name>
</gene>
<evidence type="ECO:0000313" key="1">
    <source>
        <dbReference type="EMBL" id="RVU47818.1"/>
    </source>
</evidence>
<dbReference type="InterPro" id="IPR031982">
    <property type="entry name" value="PilE-like"/>
</dbReference>
<dbReference type="SUPFAM" id="SSF54523">
    <property type="entry name" value="Pili subunits"/>
    <property type="match status" value="1"/>
</dbReference>
<protein>
    <submittedName>
        <fullName evidence="1">Pilus assembly protein PilE</fullName>
    </submittedName>
</protein>
<dbReference type="AlphaFoldDB" id="A0A437RLY3"/>
<dbReference type="EMBL" id="SACR01000002">
    <property type="protein sequence ID" value="RVU47818.1"/>
    <property type="molecule type" value="Genomic_DNA"/>
</dbReference>
<sequence length="130" mass="13905">MIAVAIVGILAAVAYPQYTSYVTRSRLAEATGTLSVTRVRMEQYYQDNRNYGASACGVAMPTGDYFTYTCGWGATSSNQSFVLTATGKSSASMGGYTFTVNQDNLQRTTAFTGASGLPVNCWLRRAGDTC</sequence>